<gene>
    <name evidence="1" type="primary">Vigan.02G222600</name>
    <name evidence="1" type="ORF">VIGAN_02222600</name>
</gene>
<dbReference type="Proteomes" id="UP000291084">
    <property type="component" value="Chromosome 2"/>
</dbReference>
<reference evidence="1 2" key="1">
    <citation type="journal article" date="2015" name="Sci. Rep.">
        <title>The power of single molecule real-time sequencing technology in the de novo assembly of a eukaryotic genome.</title>
        <authorList>
            <person name="Sakai H."/>
            <person name="Naito K."/>
            <person name="Ogiso-Tanaka E."/>
            <person name="Takahashi Y."/>
            <person name="Iseki K."/>
            <person name="Muto C."/>
            <person name="Satou K."/>
            <person name="Teruya K."/>
            <person name="Shiroma A."/>
            <person name="Shimoji M."/>
            <person name="Hirano T."/>
            <person name="Itoh T."/>
            <person name="Kaga A."/>
            <person name="Tomooka N."/>
        </authorList>
    </citation>
    <scope>NUCLEOTIDE SEQUENCE [LARGE SCALE GENOMIC DNA]</scope>
    <source>
        <strain evidence="2">cv. Shumari</strain>
    </source>
</reference>
<name>A0A0S3RF86_PHAAN</name>
<protein>
    <submittedName>
        <fullName evidence="1">Uncharacterized protein</fullName>
    </submittedName>
</protein>
<evidence type="ECO:0000313" key="2">
    <source>
        <dbReference type="Proteomes" id="UP000291084"/>
    </source>
</evidence>
<organism evidence="1 2">
    <name type="scientific">Vigna angularis var. angularis</name>
    <dbReference type="NCBI Taxonomy" id="157739"/>
    <lineage>
        <taxon>Eukaryota</taxon>
        <taxon>Viridiplantae</taxon>
        <taxon>Streptophyta</taxon>
        <taxon>Embryophyta</taxon>
        <taxon>Tracheophyta</taxon>
        <taxon>Spermatophyta</taxon>
        <taxon>Magnoliopsida</taxon>
        <taxon>eudicotyledons</taxon>
        <taxon>Gunneridae</taxon>
        <taxon>Pentapetalae</taxon>
        <taxon>rosids</taxon>
        <taxon>fabids</taxon>
        <taxon>Fabales</taxon>
        <taxon>Fabaceae</taxon>
        <taxon>Papilionoideae</taxon>
        <taxon>50 kb inversion clade</taxon>
        <taxon>NPAAA clade</taxon>
        <taxon>indigoferoid/millettioid clade</taxon>
        <taxon>Phaseoleae</taxon>
        <taxon>Vigna</taxon>
    </lineage>
</organism>
<keyword evidence="2" id="KW-1185">Reference proteome</keyword>
<sequence length="80" mass="9243">RTKIWKNIFLTIMSRRGEKMLKRTSLNYNNIANLKSLLFTNGIQFEILNVETCSPLSPGLAMKAILSLIYKALLREHHKP</sequence>
<evidence type="ECO:0000313" key="1">
    <source>
        <dbReference type="EMBL" id="BAT79352.1"/>
    </source>
</evidence>
<proteinExistence type="predicted"/>
<feature type="non-terminal residue" evidence="1">
    <location>
        <position position="1"/>
    </location>
</feature>
<dbReference type="AlphaFoldDB" id="A0A0S3RF86"/>
<dbReference type="EMBL" id="AP015035">
    <property type="protein sequence ID" value="BAT79352.1"/>
    <property type="molecule type" value="Genomic_DNA"/>
</dbReference>
<accession>A0A0S3RF86</accession>